<name>A0A9X2IWS3_9NOCA</name>
<dbReference type="EMBL" id="JAMRXG010000005">
    <property type="protein sequence ID" value="MCM6774653.1"/>
    <property type="molecule type" value="Genomic_DNA"/>
</dbReference>
<keyword evidence="2" id="KW-1185">Reference proteome</keyword>
<gene>
    <name evidence="1" type="ORF">NDR86_14340</name>
</gene>
<evidence type="ECO:0000313" key="1">
    <source>
        <dbReference type="EMBL" id="MCM6774653.1"/>
    </source>
</evidence>
<sequence>MIPTQYPVTLTDGQNEYQVFDATSYVNAVFKFGHQPVTATAAKSRQK</sequence>
<protein>
    <submittedName>
        <fullName evidence="1">Uncharacterized protein</fullName>
    </submittedName>
</protein>
<comment type="caution">
    <text evidence="1">The sequence shown here is derived from an EMBL/GenBank/DDBJ whole genome shotgun (WGS) entry which is preliminary data.</text>
</comment>
<accession>A0A9X2IWS3</accession>
<reference evidence="1" key="1">
    <citation type="submission" date="2022-06" db="EMBL/GenBank/DDBJ databases">
        <title>Novel species in genus nocardia.</title>
        <authorList>
            <person name="Li F."/>
        </authorList>
    </citation>
    <scope>NUCLEOTIDE SEQUENCE</scope>
    <source>
        <strain evidence="1">CDC141</strain>
    </source>
</reference>
<dbReference type="RefSeq" id="WP_251912456.1">
    <property type="nucleotide sequence ID" value="NZ_JAMRXG010000005.1"/>
</dbReference>
<evidence type="ECO:0000313" key="2">
    <source>
        <dbReference type="Proteomes" id="UP001139157"/>
    </source>
</evidence>
<dbReference type="Proteomes" id="UP001139157">
    <property type="component" value="Unassembled WGS sequence"/>
</dbReference>
<dbReference type="AlphaFoldDB" id="A0A9X2IWS3"/>
<proteinExistence type="predicted"/>
<organism evidence="1 2">
    <name type="scientific">Nocardia pulmonis</name>
    <dbReference type="NCBI Taxonomy" id="2951408"/>
    <lineage>
        <taxon>Bacteria</taxon>
        <taxon>Bacillati</taxon>
        <taxon>Actinomycetota</taxon>
        <taxon>Actinomycetes</taxon>
        <taxon>Mycobacteriales</taxon>
        <taxon>Nocardiaceae</taxon>
        <taxon>Nocardia</taxon>
    </lineage>
</organism>